<dbReference type="CDD" id="cd00093">
    <property type="entry name" value="HTH_XRE"/>
    <property type="match status" value="1"/>
</dbReference>
<evidence type="ECO:0000313" key="3">
    <source>
        <dbReference type="Proteomes" id="UP000245252"/>
    </source>
</evidence>
<dbReference type="SUPFAM" id="SSF47413">
    <property type="entry name" value="lambda repressor-like DNA-binding domains"/>
    <property type="match status" value="1"/>
</dbReference>
<comment type="caution">
    <text evidence="2">The sequence shown here is derived from an EMBL/GenBank/DDBJ whole genome shotgun (WGS) entry which is preliminary data.</text>
</comment>
<dbReference type="Proteomes" id="UP000245252">
    <property type="component" value="Unassembled WGS sequence"/>
</dbReference>
<dbReference type="Gene3D" id="1.10.260.40">
    <property type="entry name" value="lambda repressor-like DNA-binding domains"/>
    <property type="match status" value="1"/>
</dbReference>
<evidence type="ECO:0000259" key="1">
    <source>
        <dbReference type="PROSITE" id="PS50943"/>
    </source>
</evidence>
<dbReference type="InterPro" id="IPR010982">
    <property type="entry name" value="Lambda_DNA-bd_dom_sf"/>
</dbReference>
<dbReference type="InterPro" id="IPR001387">
    <property type="entry name" value="Cro/C1-type_HTH"/>
</dbReference>
<dbReference type="AlphaFoldDB" id="A0A2U2DVF5"/>
<protein>
    <submittedName>
        <fullName evidence="2">Transcriptional regulator</fullName>
    </submittedName>
</protein>
<sequence length="81" mass="8570">MIDAGQMKAARSLLGWNQTTLAERSGLSLETIKRMESKGTSFSTVRNVQAVEDALAAAGCTFLPDDGKGRGVRAKAPEGDE</sequence>
<dbReference type="Pfam" id="PF01381">
    <property type="entry name" value="HTH_3"/>
    <property type="match status" value="1"/>
</dbReference>
<dbReference type="EMBL" id="QFBC01000002">
    <property type="protein sequence ID" value="PWE57277.1"/>
    <property type="molecule type" value="Genomic_DNA"/>
</dbReference>
<evidence type="ECO:0000313" key="2">
    <source>
        <dbReference type="EMBL" id="PWE57277.1"/>
    </source>
</evidence>
<dbReference type="SMART" id="SM00530">
    <property type="entry name" value="HTH_XRE"/>
    <property type="match status" value="1"/>
</dbReference>
<name>A0A2U2DVF5_9HYPH</name>
<dbReference type="PROSITE" id="PS50943">
    <property type="entry name" value="HTH_CROC1"/>
    <property type="match status" value="1"/>
</dbReference>
<feature type="domain" description="HTH cro/C1-type" evidence="1">
    <location>
        <begin position="7"/>
        <end position="37"/>
    </location>
</feature>
<proteinExistence type="predicted"/>
<gene>
    <name evidence="2" type="ORF">DEM27_06470</name>
</gene>
<accession>A0A2U2DVF5</accession>
<organism evidence="2 3">
    <name type="scientific">Metarhizobium album</name>
    <dbReference type="NCBI Taxonomy" id="2182425"/>
    <lineage>
        <taxon>Bacteria</taxon>
        <taxon>Pseudomonadati</taxon>
        <taxon>Pseudomonadota</taxon>
        <taxon>Alphaproteobacteria</taxon>
        <taxon>Hyphomicrobiales</taxon>
        <taxon>Rhizobiaceae</taxon>
        <taxon>Metarhizobium</taxon>
    </lineage>
</organism>
<dbReference type="OrthoDB" id="4419620at2"/>
<keyword evidence="3" id="KW-1185">Reference proteome</keyword>
<dbReference type="GO" id="GO:0003677">
    <property type="term" value="F:DNA binding"/>
    <property type="evidence" value="ECO:0007669"/>
    <property type="project" value="InterPro"/>
</dbReference>
<reference evidence="2 3" key="1">
    <citation type="submission" date="2018-05" db="EMBL/GenBank/DDBJ databases">
        <title>The draft genome of strain NS-104.</title>
        <authorList>
            <person name="Hang P."/>
            <person name="Jiang J."/>
        </authorList>
    </citation>
    <scope>NUCLEOTIDE SEQUENCE [LARGE SCALE GENOMIC DNA]</scope>
    <source>
        <strain evidence="2 3">NS-104</strain>
    </source>
</reference>
<dbReference type="RefSeq" id="WP_109457381.1">
    <property type="nucleotide sequence ID" value="NZ_QFBC01000002.1"/>
</dbReference>